<sequence length="816" mass="90312">MSYLTLPGCKCLLRNLSPRVVHYPRPRAFGSGHWTSLLEKDHPVIRTISNGDMHLENKDIRLASAMLEVELHQTSALSVPTCPDPGRPLTVKPTASNYELGQADPCIPHAGEAAGKSPCVPEHAEFGSFLMKGRTHSPLSQFSSSLKDLSFKEDTPLLWNSPQKKRSQFMPVHHPEFIATEDSWESGLTVWEQKCMLGKEVADLSALASSEKGDLAGGVHLRAQVSKLGCCVRWMKITGLFVFVVLCSVTHNWTVPLNPRSEHVVVSRTFEIVSREAVSISIQASLQQTRLVPLLLAHQFLGASVEAQVASAVAILTGVYTLIIFEIVHRTLAAMLGALAALAALAVVGDRPSLTHVVEWIDFETLALLFGMMILVAIFSETGFFDYCAVKAYQLSRGRVWAMIIMLCLMAAILSAFLDNVTTMLLFTPVTIRLCEVLNLDPRQVLIAEVIFTNIGGAATAIGDPPNVIIVSNQELRKMGLDFAGFTAHMFLGICLVLLVSFPLLRLLYWNKKLYNKEPSEIVELKHEIHVWRLTAQRISPASREETAVRGLLLEKVLALEHLLAQRLHTFHRQISQEDKNWETNIQELQRKHRISDRSLLVKCLTVLGFVISMFFLNSFVPGIHLDLGWIAILGAIWLLILADIHDFEIILHRVEWATLLFFAALFVLMEALTHLHLVEYVGEQTALLIKMVPEDQRFAAAIVLIVWVSALASSLIDNIPFTATMIPVLLNLSQDPEISLPALPLMYALALGACLGGNGTLIGASANVVCAGIAEQHGYGFSFMEFFRLGFPMMLMSCTIGMCYLLIAHVVVGWN</sequence>
<dbReference type="Pfam" id="PF03600">
    <property type="entry name" value="CitMHS"/>
    <property type="match status" value="1"/>
</dbReference>
<keyword evidence="5 6" id="KW-0472">Membrane</keyword>
<evidence type="ECO:0000256" key="6">
    <source>
        <dbReference type="SAM" id="Phobius"/>
    </source>
</evidence>
<keyword evidence="9" id="KW-1185">Reference proteome</keyword>
<dbReference type="InterPro" id="IPR004680">
    <property type="entry name" value="Cit_transptr-like_dom"/>
</dbReference>
<feature type="transmembrane region" description="Helical" evidence="6">
    <location>
        <begin position="486"/>
        <end position="509"/>
    </location>
</feature>
<evidence type="ECO:0000256" key="5">
    <source>
        <dbReference type="ARBA" id="ARBA00023136"/>
    </source>
</evidence>
<evidence type="ECO:0000259" key="7">
    <source>
        <dbReference type="Pfam" id="PF03600"/>
    </source>
</evidence>
<organism evidence="8 9">
    <name type="scientific">Rattus norvegicus</name>
    <name type="common">Rat</name>
    <dbReference type="NCBI Taxonomy" id="10116"/>
    <lineage>
        <taxon>Eukaryota</taxon>
        <taxon>Metazoa</taxon>
        <taxon>Chordata</taxon>
        <taxon>Craniata</taxon>
        <taxon>Vertebrata</taxon>
        <taxon>Euteleostomi</taxon>
        <taxon>Mammalia</taxon>
        <taxon>Eutheria</taxon>
        <taxon>Euarchontoglires</taxon>
        <taxon>Glires</taxon>
        <taxon>Rodentia</taxon>
        <taxon>Myomorpha</taxon>
        <taxon>Muroidea</taxon>
        <taxon>Muridae</taxon>
        <taxon>Murinae</taxon>
        <taxon>Rattus</taxon>
    </lineage>
</organism>
<evidence type="ECO:0000256" key="4">
    <source>
        <dbReference type="ARBA" id="ARBA00022989"/>
    </source>
</evidence>
<dbReference type="GeneTree" id="ENSGT01030000234550"/>
<dbReference type="InterPro" id="IPR051475">
    <property type="entry name" value="Diverse_Ion_Transporter"/>
</dbReference>
<feature type="domain" description="Citrate transporter-like" evidence="7">
    <location>
        <begin position="320"/>
        <end position="753"/>
    </location>
</feature>
<dbReference type="CDD" id="cd01116">
    <property type="entry name" value="P_permease"/>
    <property type="match status" value="1"/>
</dbReference>
<feature type="transmembrane region" description="Helical" evidence="6">
    <location>
        <begin position="699"/>
        <end position="717"/>
    </location>
</feature>
<reference evidence="8" key="1">
    <citation type="submission" date="2024-01" db="EMBL/GenBank/DDBJ databases">
        <title>GRCr8: a new rat reference genome assembly contstructed from accurate long reads and long range scaffolding.</title>
        <authorList>
            <person name="Doris P.A."/>
            <person name="Kalbfleisch T."/>
            <person name="Li K."/>
            <person name="Howe K."/>
            <person name="Wood J."/>
        </authorList>
    </citation>
    <scope>NUCLEOTIDE SEQUENCE [LARGE SCALE GENOMIC DNA]</scope>
    <source>
        <strain evidence="8">Brown Norway</strain>
    </source>
</reference>
<feature type="transmembrane region" description="Helical" evidence="6">
    <location>
        <begin position="332"/>
        <end position="348"/>
    </location>
</feature>
<dbReference type="RGD" id="2318412">
    <property type="gene designation" value="Oca2"/>
</dbReference>
<evidence type="ECO:0000256" key="2">
    <source>
        <dbReference type="ARBA" id="ARBA00022448"/>
    </source>
</evidence>
<name>A0ABK0L494_RAT</name>
<dbReference type="PANTHER" id="PTHR43568">
    <property type="entry name" value="P PROTEIN"/>
    <property type="match status" value="1"/>
</dbReference>
<accession>A0ABK0L494</accession>
<evidence type="ECO:0000313" key="8">
    <source>
        <dbReference type="Ensembl" id="ENSRNOP00000104187.1"/>
    </source>
</evidence>
<keyword evidence="4 6" id="KW-1133">Transmembrane helix</keyword>
<keyword evidence="2" id="KW-0813">Transport</keyword>
<comment type="subcellular location">
    <subcellularLocation>
        <location evidence="1">Membrane</location>
        <topology evidence="1">Multi-pass membrane protein</topology>
    </subcellularLocation>
</comment>
<gene>
    <name evidence="8" type="primary">Oca2</name>
</gene>
<evidence type="ECO:0000256" key="1">
    <source>
        <dbReference type="ARBA" id="ARBA00004141"/>
    </source>
</evidence>
<reference evidence="8" key="3">
    <citation type="submission" date="2025-09" db="UniProtKB">
        <authorList>
            <consortium name="Ensembl"/>
        </authorList>
    </citation>
    <scope>IDENTIFICATION</scope>
    <source>
        <strain evidence="8">Brown Norway</strain>
    </source>
</reference>
<protein>
    <submittedName>
        <fullName evidence="8">OCA2 melanosomal transmembrane protein</fullName>
    </submittedName>
</protein>
<feature type="transmembrane region" description="Helical" evidence="6">
    <location>
        <begin position="400"/>
        <end position="418"/>
    </location>
</feature>
<dbReference type="Proteomes" id="UP000002494">
    <property type="component" value="Chromosome 1"/>
</dbReference>
<feature type="transmembrane region" description="Helical" evidence="6">
    <location>
        <begin position="368"/>
        <end position="388"/>
    </location>
</feature>
<feature type="transmembrane region" description="Helical" evidence="6">
    <location>
        <begin position="628"/>
        <end position="645"/>
    </location>
</feature>
<evidence type="ECO:0000313" key="9">
    <source>
        <dbReference type="Proteomes" id="UP000002494"/>
    </source>
</evidence>
<feature type="transmembrane region" description="Helical" evidence="6">
    <location>
        <begin position="657"/>
        <end position="679"/>
    </location>
</feature>
<dbReference type="PANTHER" id="PTHR43568:SF1">
    <property type="entry name" value="P PROTEIN"/>
    <property type="match status" value="1"/>
</dbReference>
<evidence type="ECO:0000256" key="3">
    <source>
        <dbReference type="ARBA" id="ARBA00022692"/>
    </source>
</evidence>
<feature type="transmembrane region" description="Helical" evidence="6">
    <location>
        <begin position="300"/>
        <end position="325"/>
    </location>
</feature>
<reference evidence="8" key="2">
    <citation type="submission" date="2025-08" db="UniProtKB">
        <authorList>
            <consortium name="Ensembl"/>
        </authorList>
    </citation>
    <scope>IDENTIFICATION</scope>
    <source>
        <strain evidence="8">Brown Norway</strain>
    </source>
</reference>
<feature type="transmembrane region" description="Helical" evidence="6">
    <location>
        <begin position="600"/>
        <end position="622"/>
    </location>
</feature>
<feature type="transmembrane region" description="Helical" evidence="6">
    <location>
        <begin position="790"/>
        <end position="813"/>
    </location>
</feature>
<dbReference type="Ensembl" id="ENSRNOT00000142058.1">
    <property type="protein sequence ID" value="ENSRNOP00000104187.1"/>
    <property type="gene ID" value="ENSRNOG00000014465.5"/>
</dbReference>
<keyword evidence="3 6" id="KW-0812">Transmembrane</keyword>
<proteinExistence type="predicted"/>